<evidence type="ECO:0000256" key="1">
    <source>
        <dbReference type="SAM" id="MobiDB-lite"/>
    </source>
</evidence>
<protein>
    <submittedName>
        <fullName evidence="2">Uncharacterized protein</fullName>
    </submittedName>
</protein>
<organism evidence="2">
    <name type="scientific">Nonomuraea gerenzanensis</name>
    <dbReference type="NCBI Taxonomy" id="93944"/>
    <lineage>
        <taxon>Bacteria</taxon>
        <taxon>Bacillati</taxon>
        <taxon>Actinomycetota</taxon>
        <taxon>Actinomycetes</taxon>
        <taxon>Streptosporangiales</taxon>
        <taxon>Streptosporangiaceae</taxon>
        <taxon>Nonomuraea</taxon>
    </lineage>
</organism>
<dbReference type="AlphaFoldDB" id="A0A1M4E120"/>
<evidence type="ECO:0000313" key="2">
    <source>
        <dbReference type="EMBL" id="SBO92519.1"/>
    </source>
</evidence>
<proteinExistence type="predicted"/>
<name>A0A1M4E120_9ACTN</name>
<sequence length="108" mass="11635">MGGTVDPVEQASVGGALVAEEGGAFRVVGGDLVETPHVRRPYRIRFCWGNRGIIPPRRDVTSRPWRTTASAGAPTIHPPPRSARSSCPQQRRRSGSRGRPCLGLLPGR</sequence>
<gene>
    <name evidence="2" type="ORF">BN4615_P2033</name>
</gene>
<feature type="compositionally biased region" description="Low complexity" evidence="1">
    <location>
        <begin position="97"/>
        <end position="108"/>
    </location>
</feature>
<feature type="region of interest" description="Disordered" evidence="1">
    <location>
        <begin position="57"/>
        <end position="108"/>
    </location>
</feature>
<accession>A0A1M4E120</accession>
<reference evidence="2" key="1">
    <citation type="submission" date="2016-04" db="EMBL/GenBank/DDBJ databases">
        <authorList>
            <person name="Evans L.H."/>
            <person name="Alamgir A."/>
            <person name="Owens N."/>
            <person name="Weber N.D."/>
            <person name="Virtaneva K."/>
            <person name="Barbian K."/>
            <person name="Babar A."/>
            <person name="Rosenke K."/>
        </authorList>
    </citation>
    <scope>NUCLEOTIDE SEQUENCE</scope>
    <source>
        <strain evidence="2">Nono1</strain>
    </source>
</reference>
<dbReference type="EMBL" id="LT559118">
    <property type="protein sequence ID" value="SBO92519.1"/>
    <property type="molecule type" value="Genomic_DNA"/>
</dbReference>